<dbReference type="KEGG" id="pac:PPA0218"/>
<evidence type="ECO:0000256" key="3">
    <source>
        <dbReference type="ARBA" id="ARBA00022475"/>
    </source>
</evidence>
<proteinExistence type="predicted"/>
<reference evidence="9 10" key="1">
    <citation type="journal article" date="2004" name="Science">
        <title>The complete genome sequence of Propionibacterium acnes, a commensal of human skin.</title>
        <authorList>
            <person name="Bruggemann H."/>
            <person name="Henne A."/>
            <person name="Hoster F."/>
            <person name="Liesegang H."/>
            <person name="Wiezer A."/>
            <person name="Strittmatter A."/>
            <person name="Hujer S."/>
            <person name="Durre P."/>
            <person name="Gottschalk G."/>
        </authorList>
    </citation>
    <scope>NUCLEOTIDE SEQUENCE [LARGE SCALE GENOMIC DNA]</scope>
    <source>
        <strain evidence="10">DSM 16379 / KPA171202</strain>
    </source>
</reference>
<dbReference type="PANTHER" id="PTHR35334">
    <property type="entry name" value="SERINE TRANSPORTER"/>
    <property type="match status" value="1"/>
</dbReference>
<dbReference type="EnsemblBacteria" id="AAT81980">
    <property type="protein sequence ID" value="AAT81980"/>
    <property type="gene ID" value="PPA0218"/>
</dbReference>
<evidence type="ECO:0000256" key="6">
    <source>
        <dbReference type="ARBA" id="ARBA00022989"/>
    </source>
</evidence>
<evidence type="ECO:0000313" key="9">
    <source>
        <dbReference type="EMBL" id="AAT81980.1"/>
    </source>
</evidence>
<dbReference type="HOGENOM" id="CLU_052043_3_0_11"/>
<evidence type="ECO:0000256" key="4">
    <source>
        <dbReference type="ARBA" id="ARBA00022519"/>
    </source>
</evidence>
<evidence type="ECO:0000256" key="5">
    <source>
        <dbReference type="ARBA" id="ARBA00022692"/>
    </source>
</evidence>
<feature type="transmembrane region" description="Helical" evidence="8">
    <location>
        <begin position="451"/>
        <end position="470"/>
    </location>
</feature>
<dbReference type="Proteomes" id="UP000000603">
    <property type="component" value="Chromosome"/>
</dbReference>
<feature type="transmembrane region" description="Helical" evidence="8">
    <location>
        <begin position="182"/>
        <end position="202"/>
    </location>
</feature>
<dbReference type="PANTHER" id="PTHR35334:SF4">
    <property type="entry name" value="SERINE TRANSPORTER-RELATED"/>
    <property type="match status" value="1"/>
</dbReference>
<keyword evidence="6 8" id="KW-1133">Transmembrane helix</keyword>
<feature type="transmembrane region" description="Helical" evidence="8">
    <location>
        <begin position="388"/>
        <end position="409"/>
    </location>
</feature>
<dbReference type="InterPro" id="IPR018227">
    <property type="entry name" value="Amino_acid_transport_2"/>
</dbReference>
<dbReference type="AlphaFoldDB" id="Q6AB86"/>
<dbReference type="EMBL" id="AE017283">
    <property type="protein sequence ID" value="AAT81980.1"/>
    <property type="molecule type" value="Genomic_DNA"/>
</dbReference>
<keyword evidence="5 8" id="KW-0812">Transmembrane</keyword>
<organism evidence="9 10">
    <name type="scientific">Cutibacterium acnes (strain DSM 16379 / KPA171202)</name>
    <name type="common">Propionibacterium acnes</name>
    <dbReference type="NCBI Taxonomy" id="267747"/>
    <lineage>
        <taxon>Bacteria</taxon>
        <taxon>Bacillati</taxon>
        <taxon>Actinomycetota</taxon>
        <taxon>Actinomycetes</taxon>
        <taxon>Propionibacteriales</taxon>
        <taxon>Propionibacteriaceae</taxon>
        <taxon>Cutibacterium</taxon>
    </lineage>
</organism>
<gene>
    <name evidence="9" type="ordered locus">PPA0218</name>
</gene>
<evidence type="ECO:0000256" key="1">
    <source>
        <dbReference type="ARBA" id="ARBA00004429"/>
    </source>
</evidence>
<name>Q6AB86_CUTAK</name>
<feature type="transmembrane region" description="Helical" evidence="8">
    <location>
        <begin position="214"/>
        <end position="234"/>
    </location>
</feature>
<dbReference type="eggNOG" id="COG0814">
    <property type="taxonomic scope" value="Bacteria"/>
</dbReference>
<feature type="transmembrane region" description="Helical" evidence="8">
    <location>
        <begin position="254"/>
        <end position="276"/>
    </location>
</feature>
<comment type="subcellular location">
    <subcellularLocation>
        <location evidence="1">Cell inner membrane</location>
        <topology evidence="1">Multi-pass membrane protein</topology>
    </subcellularLocation>
</comment>
<evidence type="ECO:0000256" key="7">
    <source>
        <dbReference type="ARBA" id="ARBA00023136"/>
    </source>
</evidence>
<dbReference type="Gene3D" id="1.20.1740.10">
    <property type="entry name" value="Amino acid/polyamine transporter I"/>
    <property type="match status" value="1"/>
</dbReference>
<dbReference type="GO" id="GO:0005886">
    <property type="term" value="C:plasma membrane"/>
    <property type="evidence" value="ECO:0007669"/>
    <property type="project" value="UniProtKB-SubCell"/>
</dbReference>
<keyword evidence="2" id="KW-0813">Transport</keyword>
<feature type="transmembrane region" description="Helical" evidence="8">
    <location>
        <begin position="296"/>
        <end position="316"/>
    </location>
</feature>
<evidence type="ECO:0000313" key="10">
    <source>
        <dbReference type="Proteomes" id="UP000000603"/>
    </source>
</evidence>
<feature type="transmembrane region" description="Helical" evidence="8">
    <location>
        <begin position="69"/>
        <end position="88"/>
    </location>
</feature>
<protein>
    <submittedName>
        <fullName evidence="9">Transport protein</fullName>
    </submittedName>
</protein>
<keyword evidence="7 8" id="KW-0472">Membrane</keyword>
<dbReference type="GO" id="GO:0003333">
    <property type="term" value="P:amino acid transmembrane transport"/>
    <property type="evidence" value="ECO:0007669"/>
    <property type="project" value="InterPro"/>
</dbReference>
<feature type="transmembrane region" description="Helical" evidence="8">
    <location>
        <begin position="94"/>
        <end position="113"/>
    </location>
</feature>
<feature type="transmembrane region" description="Helical" evidence="8">
    <location>
        <begin position="346"/>
        <end position="367"/>
    </location>
</feature>
<evidence type="ECO:0000256" key="2">
    <source>
        <dbReference type="ARBA" id="ARBA00022448"/>
    </source>
</evidence>
<keyword evidence="4" id="KW-0997">Cell inner membrane</keyword>
<evidence type="ECO:0000256" key="8">
    <source>
        <dbReference type="SAM" id="Phobius"/>
    </source>
</evidence>
<sequence length="471" mass="52425">MPLPLRPCWIIMDTSTTTCSMQGKEYANIIKIRISTKLIPMNTLVTVDRPASMTEQEWRKAIKFDSTDWGWIIMSIGMAIGAGIVFLPVKVGLVGLWVFLVSSVIAYPAMYLFQRLFINTLAESPECKDYPSVISGYLGKNWGFFIGILYFIMLVIWVFIYSTALTNDSASFLHSFGVTKTVWSHNPFYGLVVICIMVAIASRAEKILFRISTVMVLTKLSVVTFLGLAIIGSWNLANVGAFPSLGYLVKQTIIMLPFTLTSILFIQSLSPMVISYRAHYRSIEVARHKALRSMNIAFSVLFITVFFYAISFNLTMGHDVAVKAYNQNISTLAMVAQGMGGTTVKIFSLILNIFAVMTAYFGVFLGFREACQGIAMNVLRRLIPEERINKKIVSWSILVFAILVSWGAILLNAPVLSFTSICSPIFGMIGCLIPAYLVFKVPSLHKFRRPSLILIIATGILLVVSPFLAFS</sequence>
<feature type="transmembrane region" description="Helical" evidence="8">
    <location>
        <begin position="142"/>
        <end position="162"/>
    </location>
</feature>
<accession>Q6AB86</accession>
<keyword evidence="3" id="KW-1003">Cell membrane</keyword>
<feature type="transmembrane region" description="Helical" evidence="8">
    <location>
        <begin position="415"/>
        <end position="439"/>
    </location>
</feature>